<evidence type="ECO:0000313" key="2">
    <source>
        <dbReference type="Proteomes" id="UP000466345"/>
    </source>
</evidence>
<evidence type="ECO:0000313" key="1">
    <source>
        <dbReference type="EMBL" id="MQY13755.1"/>
    </source>
</evidence>
<dbReference type="AlphaFoldDB" id="A0A7K0CJT6"/>
<keyword evidence="2" id="KW-1185">Reference proteome</keyword>
<dbReference type="Proteomes" id="UP000466345">
    <property type="component" value="Unassembled WGS sequence"/>
</dbReference>
<organism evidence="1 2">
    <name type="scientific">Streptomyces smaragdinus</name>
    <dbReference type="NCBI Taxonomy" id="2585196"/>
    <lineage>
        <taxon>Bacteria</taxon>
        <taxon>Bacillati</taxon>
        <taxon>Actinomycetota</taxon>
        <taxon>Actinomycetes</taxon>
        <taxon>Kitasatosporales</taxon>
        <taxon>Streptomycetaceae</taxon>
        <taxon>Streptomyces</taxon>
    </lineage>
</organism>
<reference evidence="1 2" key="1">
    <citation type="submission" date="2019-10" db="EMBL/GenBank/DDBJ databases">
        <title>Streptomyces smaragdinus sp. nov. and Streptomyces fabii sp. nov., isolated from the gut of fungus growing-termite Macrotermes natalensis.</title>
        <authorList>
            <person name="Schwitalla J."/>
            <person name="Benndorf R."/>
            <person name="Martin K."/>
            <person name="De Beer W."/>
            <person name="Kaster A.-K."/>
            <person name="Vollmers J."/>
            <person name="Poulsen M."/>
            <person name="Beemelmanns C."/>
        </authorList>
    </citation>
    <scope>NUCLEOTIDE SEQUENCE [LARGE SCALE GENOMIC DNA]</scope>
    <source>
        <strain evidence="1 2">RB5</strain>
    </source>
</reference>
<dbReference type="OrthoDB" id="4563535at2"/>
<dbReference type="RefSeq" id="WP_153453785.1">
    <property type="nucleotide sequence ID" value="NZ_WEGJ01000015.1"/>
</dbReference>
<name>A0A7K0CJT6_9ACTN</name>
<sequence length="245" mass="27547">MSVDSPGTIWVLASLEAGGVGRAVCPIRREELVRLREVVPPDEGDPWYLRRSYPVHFGVFGVVADVLDSGVLDADGEYVVRAYDRESAWADADEHVRFWAYQEALRGVADLEDEVRLVGRILADPDQGMATGTISWHLSKRVPEVVDRPDFGDWLRAMAEAVREYPWLTQRLDEWMLARAIAVGEPWEPAALADAAQWVQRMVAETFDVPEALAVLAESGRSKKIRNIAGSRLGQIVRKRRRAER</sequence>
<proteinExistence type="predicted"/>
<protein>
    <submittedName>
        <fullName evidence="1">Uncharacterized protein</fullName>
    </submittedName>
</protein>
<accession>A0A7K0CJT6</accession>
<comment type="caution">
    <text evidence="1">The sequence shown here is derived from an EMBL/GenBank/DDBJ whole genome shotgun (WGS) entry which is preliminary data.</text>
</comment>
<dbReference type="EMBL" id="WEGJ01000015">
    <property type="protein sequence ID" value="MQY13755.1"/>
    <property type="molecule type" value="Genomic_DNA"/>
</dbReference>
<gene>
    <name evidence="1" type="ORF">SRB5_39070</name>
</gene>